<dbReference type="HAMAP" id="MF_01609">
    <property type="entry name" value="Glu_cys_ligase_2"/>
    <property type="match status" value="1"/>
</dbReference>
<evidence type="ECO:0000256" key="1">
    <source>
        <dbReference type="ARBA" id="ARBA00022598"/>
    </source>
</evidence>
<dbReference type="NCBIfam" id="NF010041">
    <property type="entry name" value="PRK13517.1-1"/>
    <property type="match status" value="1"/>
</dbReference>
<name>A0A934VX52_9MICO</name>
<dbReference type="Pfam" id="PF04107">
    <property type="entry name" value="GCS2"/>
    <property type="match status" value="1"/>
</dbReference>
<gene>
    <name evidence="6" type="ORF">IV501_02690</name>
</gene>
<dbReference type="SUPFAM" id="SSF55931">
    <property type="entry name" value="Glutamine synthetase/guanido kinase"/>
    <property type="match status" value="1"/>
</dbReference>
<dbReference type="RefSeq" id="WP_200554858.1">
    <property type="nucleotide sequence ID" value="NZ_JAEPES010000001.1"/>
</dbReference>
<evidence type="ECO:0000313" key="6">
    <source>
        <dbReference type="EMBL" id="MBK4346532.1"/>
    </source>
</evidence>
<evidence type="ECO:0000256" key="3">
    <source>
        <dbReference type="ARBA" id="ARBA00022840"/>
    </source>
</evidence>
<dbReference type="EC" id="6.3.2.2" evidence="5"/>
<keyword evidence="2 5" id="KW-0547">Nucleotide-binding</keyword>
<dbReference type="Proteomes" id="UP000636458">
    <property type="component" value="Unassembled WGS sequence"/>
</dbReference>
<keyword evidence="3 5" id="KW-0067">ATP-binding</keyword>
<evidence type="ECO:0000256" key="5">
    <source>
        <dbReference type="HAMAP-Rule" id="MF_01609"/>
    </source>
</evidence>
<comment type="caution">
    <text evidence="6">The sequence shown here is derived from an EMBL/GenBank/DDBJ whole genome shotgun (WGS) entry which is preliminary data.</text>
</comment>
<dbReference type="GO" id="GO:0004357">
    <property type="term" value="F:glutamate-cysteine ligase activity"/>
    <property type="evidence" value="ECO:0007669"/>
    <property type="project" value="UniProtKB-EC"/>
</dbReference>
<evidence type="ECO:0000256" key="4">
    <source>
        <dbReference type="ARBA" id="ARBA00048819"/>
    </source>
</evidence>
<evidence type="ECO:0000313" key="7">
    <source>
        <dbReference type="Proteomes" id="UP000636458"/>
    </source>
</evidence>
<dbReference type="PANTHER" id="PTHR36510:SF1">
    <property type="entry name" value="GLUTAMATE--CYSTEINE LIGASE 2-RELATED"/>
    <property type="match status" value="1"/>
</dbReference>
<dbReference type="InterPro" id="IPR006336">
    <property type="entry name" value="GCS2"/>
</dbReference>
<dbReference type="EMBL" id="JAEPES010000001">
    <property type="protein sequence ID" value="MBK4346532.1"/>
    <property type="molecule type" value="Genomic_DNA"/>
</dbReference>
<dbReference type="Gene3D" id="3.30.590.20">
    <property type="match status" value="1"/>
</dbReference>
<organism evidence="6 7">
    <name type="scientific">Lacisediminihabitans changchengi</name>
    <dbReference type="NCBI Taxonomy" id="2787634"/>
    <lineage>
        <taxon>Bacteria</taxon>
        <taxon>Bacillati</taxon>
        <taxon>Actinomycetota</taxon>
        <taxon>Actinomycetes</taxon>
        <taxon>Micrococcales</taxon>
        <taxon>Microbacteriaceae</taxon>
        <taxon>Lacisediminihabitans</taxon>
    </lineage>
</organism>
<protein>
    <recommendedName>
        <fullName evidence="5">Putative glutamate--cysteine ligase 2</fullName>
        <ecNumber evidence="5">6.3.2.2</ecNumber>
    </recommendedName>
    <alternativeName>
        <fullName evidence="5">Gamma-glutamylcysteine synthetase 2</fullName>
        <shortName evidence="5">GCS 2</shortName>
        <shortName evidence="5">Gamma-GCS 2</shortName>
    </alternativeName>
</protein>
<dbReference type="InterPro" id="IPR014746">
    <property type="entry name" value="Gln_synth/guanido_kin_cat_dom"/>
</dbReference>
<dbReference type="NCBIfam" id="TIGR02050">
    <property type="entry name" value="gshA_cyan_rel"/>
    <property type="match status" value="1"/>
</dbReference>
<comment type="catalytic activity">
    <reaction evidence="4 5">
        <text>L-cysteine + L-glutamate + ATP = gamma-L-glutamyl-L-cysteine + ADP + phosphate + H(+)</text>
        <dbReference type="Rhea" id="RHEA:13285"/>
        <dbReference type="ChEBI" id="CHEBI:15378"/>
        <dbReference type="ChEBI" id="CHEBI:29985"/>
        <dbReference type="ChEBI" id="CHEBI:30616"/>
        <dbReference type="ChEBI" id="CHEBI:35235"/>
        <dbReference type="ChEBI" id="CHEBI:43474"/>
        <dbReference type="ChEBI" id="CHEBI:58173"/>
        <dbReference type="ChEBI" id="CHEBI:456216"/>
        <dbReference type="EC" id="6.3.2.2"/>
    </reaction>
</comment>
<sequence>MRSFGVEEELLLVEEQTGQAVPVARALLRRLESSVDTTSGELTAELQQEMVEAVTEPHESLDELLTDVIEGRAHADRAAQAVGARAVAVAISPLLVHPHIMADSRYALIRERFGVTARNSLTCGLHVHVTIDGPEEGVAVLDRIRSWLPLLTAISANSPFAGGQDTGFASYRSRAWSQWPTTGPNDLFGTADAYAAYCDSLLATGVLLDAGMFYFDARLSRNHPTIEIRVSDVCLEPSTTVAVAAICRALVDTAVRDWHAGEPAPPVPSALIRLASLRAAQTALEEQLLHPIDGVPVTSRVAIDLLLAHIGEALIASGDATVVPRELNRLLAEGTGSAHQRASFTRSGNLRDVVTDAIALTHGVQ</sequence>
<reference evidence="6" key="1">
    <citation type="submission" date="2021-01" db="EMBL/GenBank/DDBJ databases">
        <title>Lacisediminihabitans sp. nov. strain G11-30, isolated from Antarctic Soil.</title>
        <authorList>
            <person name="Li J."/>
        </authorList>
    </citation>
    <scope>NUCLEOTIDE SEQUENCE</scope>
    <source>
        <strain evidence="6">G11-30</strain>
    </source>
</reference>
<keyword evidence="1 5" id="KW-0436">Ligase</keyword>
<dbReference type="AlphaFoldDB" id="A0A934VX52"/>
<accession>A0A934VX52</accession>
<dbReference type="InterPro" id="IPR050141">
    <property type="entry name" value="GCL_type2/YbdK_subfam"/>
</dbReference>
<dbReference type="GO" id="GO:0042398">
    <property type="term" value="P:modified amino acid biosynthetic process"/>
    <property type="evidence" value="ECO:0007669"/>
    <property type="project" value="InterPro"/>
</dbReference>
<dbReference type="PANTHER" id="PTHR36510">
    <property type="entry name" value="GLUTAMATE--CYSTEINE LIGASE 2-RELATED"/>
    <property type="match status" value="1"/>
</dbReference>
<dbReference type="InterPro" id="IPR011793">
    <property type="entry name" value="YbdK"/>
</dbReference>
<proteinExistence type="inferred from homology"/>
<dbReference type="GO" id="GO:0005524">
    <property type="term" value="F:ATP binding"/>
    <property type="evidence" value="ECO:0007669"/>
    <property type="project" value="UniProtKB-KW"/>
</dbReference>
<keyword evidence="7" id="KW-1185">Reference proteome</keyword>
<evidence type="ECO:0000256" key="2">
    <source>
        <dbReference type="ARBA" id="ARBA00022741"/>
    </source>
</evidence>
<comment type="similarity">
    <text evidence="5">Belongs to the glutamate--cysteine ligase type 2 family. YbdK subfamily.</text>
</comment>
<comment type="function">
    <text evidence="5">ATP-dependent carboxylate-amine ligase which exhibits weak glutamate--cysteine ligase activity.</text>
</comment>